<dbReference type="Proteomes" id="UP001596492">
    <property type="component" value="Unassembled WGS sequence"/>
</dbReference>
<evidence type="ECO:0000256" key="10">
    <source>
        <dbReference type="PROSITE-ProRule" id="PRU00546"/>
    </source>
</evidence>
<comment type="subunit">
    <text evidence="9">Homodimer.</text>
</comment>
<keyword evidence="5 9" id="KW-0863">Zinc-finger</keyword>
<name>A0ABW2INF5_9PROT</name>
<dbReference type="GO" id="GO:0016491">
    <property type="term" value="F:oxidoreductase activity"/>
    <property type="evidence" value="ECO:0007669"/>
    <property type="project" value="UniProtKB-KW"/>
</dbReference>
<dbReference type="InterPro" id="IPR001305">
    <property type="entry name" value="HSP_DnaJ_Cys-rich_dom"/>
</dbReference>
<dbReference type="InterPro" id="IPR008971">
    <property type="entry name" value="HSP40/DnaJ_pept-bd"/>
</dbReference>
<feature type="binding site" evidence="9">
    <location>
        <position position="194"/>
    </location>
    <ligand>
        <name>Zn(2+)</name>
        <dbReference type="ChEBI" id="CHEBI:29105"/>
        <label>2</label>
    </ligand>
</feature>
<evidence type="ECO:0000256" key="4">
    <source>
        <dbReference type="ARBA" id="ARBA00022737"/>
    </source>
</evidence>
<keyword evidence="7 9" id="KW-0346">Stress response</keyword>
<dbReference type="SMART" id="SM00271">
    <property type="entry name" value="DnaJ"/>
    <property type="match status" value="1"/>
</dbReference>
<proteinExistence type="inferred from homology"/>
<evidence type="ECO:0000256" key="3">
    <source>
        <dbReference type="ARBA" id="ARBA00022723"/>
    </source>
</evidence>
<dbReference type="PRINTS" id="PR00625">
    <property type="entry name" value="JDOMAIN"/>
</dbReference>
<feature type="binding site" evidence="9">
    <location>
        <position position="169"/>
    </location>
    <ligand>
        <name>Zn(2+)</name>
        <dbReference type="ChEBI" id="CHEBI:29105"/>
        <label>2</label>
    </ligand>
</feature>
<comment type="cofactor">
    <cofactor evidence="9">
        <name>Zn(2+)</name>
        <dbReference type="ChEBI" id="CHEBI:29105"/>
    </cofactor>
    <text evidence="9">Binds 2 Zn(2+) ions per monomer.</text>
</comment>
<feature type="binding site" evidence="9">
    <location>
        <position position="205"/>
    </location>
    <ligand>
        <name>Zn(2+)</name>
        <dbReference type="ChEBI" id="CHEBI:29105"/>
        <label>1</label>
    </ligand>
</feature>
<keyword evidence="3 9" id="KW-0479">Metal-binding</keyword>
<comment type="subcellular location">
    <subcellularLocation>
        <location evidence="9">Cytoplasm</location>
    </subcellularLocation>
</comment>
<dbReference type="PROSITE" id="PS50076">
    <property type="entry name" value="DNAJ_2"/>
    <property type="match status" value="1"/>
</dbReference>
<keyword evidence="2 9" id="KW-0235">DNA replication</keyword>
<keyword evidence="1 9" id="KW-0963">Cytoplasm</keyword>
<feature type="binding site" evidence="9">
    <location>
        <position position="155"/>
    </location>
    <ligand>
        <name>Zn(2+)</name>
        <dbReference type="ChEBI" id="CHEBI:29105"/>
        <label>1</label>
    </ligand>
</feature>
<keyword evidence="14" id="KW-1185">Reference proteome</keyword>
<dbReference type="InterPro" id="IPR036410">
    <property type="entry name" value="HSP_DnaJ_Cys-rich_dom_sf"/>
</dbReference>
<feature type="repeat" description="CXXCXGXG motif" evidence="9">
    <location>
        <begin position="205"/>
        <end position="212"/>
    </location>
</feature>
<comment type="function">
    <text evidence="9">Participates actively in the response to hyperosmotic and heat shock by preventing the aggregation of stress-denatured proteins and by disaggregating proteins, also in an autonomous, DnaK-independent fashion. Unfolded proteins bind initially to DnaJ; upon interaction with the DnaJ-bound protein, DnaK hydrolyzes its bound ATP, resulting in the formation of a stable complex. GrpE releases ADP from DnaK; ATP binding to DnaK triggers the release of the substrate protein, thus completing the reaction cycle. Several rounds of ATP-dependent interactions between DnaJ, DnaK and GrpE are required for fully efficient folding. Also involved, together with DnaK and GrpE, in the DNA replication of plasmids through activation of initiation proteins.</text>
</comment>
<evidence type="ECO:0000256" key="1">
    <source>
        <dbReference type="ARBA" id="ARBA00022490"/>
    </source>
</evidence>
<evidence type="ECO:0000313" key="13">
    <source>
        <dbReference type="EMBL" id="MFC7292366.1"/>
    </source>
</evidence>
<dbReference type="InterPro" id="IPR018253">
    <property type="entry name" value="DnaJ_domain_CS"/>
</dbReference>
<evidence type="ECO:0000256" key="2">
    <source>
        <dbReference type="ARBA" id="ARBA00022705"/>
    </source>
</evidence>
<feature type="binding site" evidence="9">
    <location>
        <position position="152"/>
    </location>
    <ligand>
        <name>Zn(2+)</name>
        <dbReference type="ChEBI" id="CHEBI:29105"/>
        <label>1</label>
    </ligand>
</feature>
<comment type="caution">
    <text evidence="13">The sequence shown here is derived from an EMBL/GenBank/DDBJ whole genome shotgun (WGS) entry which is preliminary data.</text>
</comment>
<sequence>MSDTDYYELLGVSRNVNEKELKSAFRKKAMKYHPDRNPDDPSAEAKFKEVSSAYECLSDPQKRAAYDRVGRAAYEQGGMGSAGGGAGGFGGQRPEDVFSDIFADFFGGRQGGGGGRGGATRGSDLRYDYTITLEEAFNGKQADIEIPTTETCEPCEGSGAAPGSSPVTCTTCHGAGRVRAQQGFFTMERTCATCQGRGTIIKTPCKNCGGRGNVHAKRKLDINIPAGIEDGQRIRLQGEGEAGTLGGPKGDLYIFVTIDEHDLFERDGPNLYARAPVPFCKAALGGEIEMPTIGGSRARITIPEGAQTGKRMRLKGKGMPSLRSGQRGDLYVELFVETPRNLSSKQKELLREFSESCSETTNPEHQGFMSRVKSFFDASANAD</sequence>
<feature type="binding site" evidence="9">
    <location>
        <position position="208"/>
    </location>
    <ligand>
        <name>Zn(2+)</name>
        <dbReference type="ChEBI" id="CHEBI:29105"/>
        <label>1</label>
    </ligand>
</feature>
<dbReference type="Gene3D" id="1.10.287.110">
    <property type="entry name" value="DnaJ domain"/>
    <property type="match status" value="1"/>
</dbReference>
<dbReference type="CDD" id="cd10747">
    <property type="entry name" value="DnaJ_C"/>
    <property type="match status" value="1"/>
</dbReference>
<dbReference type="PROSITE" id="PS00636">
    <property type="entry name" value="DNAJ_1"/>
    <property type="match status" value="1"/>
</dbReference>
<feature type="repeat" description="CXXCXGXG motif" evidence="9">
    <location>
        <begin position="191"/>
        <end position="198"/>
    </location>
</feature>
<feature type="domain" description="CR-type" evidence="12">
    <location>
        <begin position="139"/>
        <end position="217"/>
    </location>
</feature>
<dbReference type="HAMAP" id="MF_01152">
    <property type="entry name" value="DnaJ"/>
    <property type="match status" value="1"/>
</dbReference>
<dbReference type="CDD" id="cd06257">
    <property type="entry name" value="DnaJ"/>
    <property type="match status" value="1"/>
</dbReference>
<evidence type="ECO:0000256" key="8">
    <source>
        <dbReference type="ARBA" id="ARBA00023186"/>
    </source>
</evidence>
<dbReference type="Gene3D" id="2.60.260.20">
    <property type="entry name" value="Urease metallochaperone UreE, N-terminal domain"/>
    <property type="match status" value="2"/>
</dbReference>
<evidence type="ECO:0000259" key="11">
    <source>
        <dbReference type="PROSITE" id="PS50076"/>
    </source>
</evidence>
<comment type="domain">
    <text evidence="9">The J domain is necessary and sufficient to stimulate DnaK ATPase activity. Zinc center 1 plays an important role in the autonomous, DnaK-independent chaperone activity of DnaJ. Zinc center 2 is essential for interaction with DnaK and for DnaJ activity.</text>
</comment>
<dbReference type="CDD" id="cd10719">
    <property type="entry name" value="DnaJ_zf"/>
    <property type="match status" value="1"/>
</dbReference>
<comment type="similarity">
    <text evidence="9">Belongs to the DnaJ family.</text>
</comment>
<evidence type="ECO:0000256" key="7">
    <source>
        <dbReference type="ARBA" id="ARBA00023016"/>
    </source>
</evidence>
<keyword evidence="6 9" id="KW-0862">Zinc</keyword>
<feature type="domain" description="J" evidence="11">
    <location>
        <begin position="5"/>
        <end position="70"/>
    </location>
</feature>
<dbReference type="PROSITE" id="PS51188">
    <property type="entry name" value="ZF_CR"/>
    <property type="match status" value="1"/>
</dbReference>
<organism evidence="13 14">
    <name type="scientific">Hirschia litorea</name>
    <dbReference type="NCBI Taxonomy" id="1199156"/>
    <lineage>
        <taxon>Bacteria</taxon>
        <taxon>Pseudomonadati</taxon>
        <taxon>Pseudomonadota</taxon>
        <taxon>Alphaproteobacteria</taxon>
        <taxon>Hyphomonadales</taxon>
        <taxon>Hyphomonadaceae</taxon>
        <taxon>Hirschia</taxon>
    </lineage>
</organism>
<feature type="zinc finger region" description="CR-type" evidence="10">
    <location>
        <begin position="139"/>
        <end position="217"/>
    </location>
</feature>
<feature type="binding site" evidence="9">
    <location>
        <position position="191"/>
    </location>
    <ligand>
        <name>Zn(2+)</name>
        <dbReference type="ChEBI" id="CHEBI:29105"/>
        <label>2</label>
    </ligand>
</feature>
<dbReference type="Pfam" id="PF00684">
    <property type="entry name" value="DnaJ_CXXCXGXG"/>
    <property type="match status" value="1"/>
</dbReference>
<gene>
    <name evidence="9 13" type="primary">dnaJ</name>
    <name evidence="13" type="ORF">ACFQS8_12110</name>
</gene>
<dbReference type="InterPro" id="IPR012724">
    <property type="entry name" value="DnaJ"/>
</dbReference>
<evidence type="ECO:0000313" key="14">
    <source>
        <dbReference type="Proteomes" id="UP001596492"/>
    </source>
</evidence>
<dbReference type="PANTHER" id="PTHR43096">
    <property type="entry name" value="DNAJ HOMOLOG 1, MITOCHONDRIAL-RELATED"/>
    <property type="match status" value="1"/>
</dbReference>
<dbReference type="SUPFAM" id="SSF57938">
    <property type="entry name" value="DnaJ/Hsp40 cysteine-rich domain"/>
    <property type="match status" value="1"/>
</dbReference>
<evidence type="ECO:0000256" key="9">
    <source>
        <dbReference type="HAMAP-Rule" id="MF_01152"/>
    </source>
</evidence>
<feature type="repeat" description="CXXCXGXG motif" evidence="9">
    <location>
        <begin position="152"/>
        <end position="159"/>
    </location>
</feature>
<keyword evidence="8 9" id="KW-0143">Chaperone</keyword>
<dbReference type="Gene3D" id="2.10.230.10">
    <property type="entry name" value="Heat shock protein DnaJ, cysteine-rich domain"/>
    <property type="match status" value="1"/>
</dbReference>
<dbReference type="InterPro" id="IPR036869">
    <property type="entry name" value="J_dom_sf"/>
</dbReference>
<evidence type="ECO:0000256" key="6">
    <source>
        <dbReference type="ARBA" id="ARBA00022833"/>
    </source>
</evidence>
<evidence type="ECO:0000256" key="5">
    <source>
        <dbReference type="ARBA" id="ARBA00022771"/>
    </source>
</evidence>
<reference evidence="14" key="1">
    <citation type="journal article" date="2019" name="Int. J. Syst. Evol. Microbiol.">
        <title>The Global Catalogue of Microorganisms (GCM) 10K type strain sequencing project: providing services to taxonomists for standard genome sequencing and annotation.</title>
        <authorList>
            <consortium name="The Broad Institute Genomics Platform"/>
            <consortium name="The Broad Institute Genome Sequencing Center for Infectious Disease"/>
            <person name="Wu L."/>
            <person name="Ma J."/>
        </authorList>
    </citation>
    <scope>NUCLEOTIDE SEQUENCE [LARGE SCALE GENOMIC DNA]</scope>
    <source>
        <strain evidence="14">CCUG 51308</strain>
    </source>
</reference>
<keyword evidence="13" id="KW-0560">Oxidoreductase</keyword>
<dbReference type="InterPro" id="IPR002939">
    <property type="entry name" value="DnaJ_C"/>
</dbReference>
<dbReference type="SUPFAM" id="SSF46565">
    <property type="entry name" value="Chaperone J-domain"/>
    <property type="match status" value="1"/>
</dbReference>
<dbReference type="PANTHER" id="PTHR43096:SF48">
    <property type="entry name" value="CHAPERONE PROTEIN DNAJ"/>
    <property type="match status" value="1"/>
</dbReference>
<feature type="binding site" evidence="9">
    <location>
        <position position="172"/>
    </location>
    <ligand>
        <name>Zn(2+)</name>
        <dbReference type="ChEBI" id="CHEBI:29105"/>
        <label>2</label>
    </ligand>
</feature>
<dbReference type="InterPro" id="IPR001623">
    <property type="entry name" value="DnaJ_domain"/>
</dbReference>
<dbReference type="RefSeq" id="WP_382167740.1">
    <property type="nucleotide sequence ID" value="NZ_JBHTBR010000005.1"/>
</dbReference>
<dbReference type="Pfam" id="PF01556">
    <property type="entry name" value="DnaJ_C"/>
    <property type="match status" value="1"/>
</dbReference>
<evidence type="ECO:0000259" key="12">
    <source>
        <dbReference type="PROSITE" id="PS51188"/>
    </source>
</evidence>
<dbReference type="EMBL" id="JBHTBR010000005">
    <property type="protein sequence ID" value="MFC7292366.1"/>
    <property type="molecule type" value="Genomic_DNA"/>
</dbReference>
<protein>
    <recommendedName>
        <fullName evidence="9">Chaperone protein DnaJ</fullName>
    </recommendedName>
</protein>
<dbReference type="SUPFAM" id="SSF49493">
    <property type="entry name" value="HSP40/DnaJ peptide-binding domain"/>
    <property type="match status" value="2"/>
</dbReference>
<dbReference type="NCBIfam" id="TIGR02349">
    <property type="entry name" value="DnaJ_bact"/>
    <property type="match status" value="1"/>
</dbReference>
<accession>A0ABW2INF5</accession>
<feature type="repeat" description="CXXCXGXG motif" evidence="9">
    <location>
        <begin position="169"/>
        <end position="176"/>
    </location>
</feature>
<dbReference type="NCBIfam" id="NF008035">
    <property type="entry name" value="PRK10767.1"/>
    <property type="match status" value="1"/>
</dbReference>
<dbReference type="Pfam" id="PF00226">
    <property type="entry name" value="DnaJ"/>
    <property type="match status" value="1"/>
</dbReference>
<keyword evidence="4 9" id="KW-0677">Repeat</keyword>